<feature type="domain" description="AAA+ ATPase" evidence="5">
    <location>
        <begin position="321"/>
        <end position="459"/>
    </location>
</feature>
<dbReference type="InterPro" id="IPR003593">
    <property type="entry name" value="AAA+_ATPase"/>
</dbReference>
<dbReference type="SUPFAM" id="SSF52540">
    <property type="entry name" value="P-loop containing nucleoside triphosphate hydrolases"/>
    <property type="match status" value="2"/>
</dbReference>
<sequence>MNPKHYLLSQQGGLTEELKKTLLAEIPIVFIITDQLGLVHEVIYKSHRLIAPVSRKPMKVDKVNTSQNGTSVVLMSADKTKKPQNLFAKIPIEVNEDTGEVKTDIEVPSLFLQFLPAGAQDAGNPNTKIWQDIYKGLQNLTRVSNGFGYEDMDYLTVSALRHSMAIIVTPQIPSIPADLKPYSKVIWLEAMKEDEITDLIAQLIKKHDDKEIDRTGKEMNFLVRQLKGLSVIKIEQIFRRLKLEIGQTTRKNLIEEYKKEFEKIITDEKAALIRTSPILEYVKLGKKQEAAGMKRFDNWLTEVKPLILNYEQALTEARISAPKGVLLSGIPGSGKSLMSKTIARSLGLPLIQLDMGKLQSKYVGESEHNLEEALHLVEAMSPCVLWIDEIEKNFAGVSGGAGDGGVTKRMFGKFLTWMQEKDEHGVCCFIVATSNDVSSLPPELFRNGRFDRKYFSYMPSAEECQAIFNGIVCGQEAAYAEDHATGHLFAEEILKKEYFAPFLDNLILERYDKDSGHIKPNNKFVTGADIEAIIEGAKRRIYHSGTKSTVVFTRKAFNEALKETISETRTYGETNLLDMVKCFVQLCKDNFSCVGEKEVIPFSTVDLFTDKEDEHFCWNTNYLSSLCKYDEQLYTCTGLVITKRWKDVCPR</sequence>
<keyword evidence="1" id="KW-0547">Nucleotide-binding</keyword>
<reference evidence="6 7" key="1">
    <citation type="submission" date="2018-08" db="EMBL/GenBank/DDBJ databases">
        <title>A genome reference for cultivated species of the human gut microbiota.</title>
        <authorList>
            <person name="Zou Y."/>
            <person name="Xue W."/>
            <person name="Luo G."/>
        </authorList>
    </citation>
    <scope>NUCLEOTIDE SEQUENCE [LARGE SCALE GENOMIC DNA]</scope>
    <source>
        <strain evidence="6 7">AF14-32</strain>
    </source>
</reference>
<evidence type="ECO:0000256" key="2">
    <source>
        <dbReference type="ARBA" id="ARBA00022840"/>
    </source>
</evidence>
<name>A0A412YDN4_9BACE</name>
<dbReference type="InterPro" id="IPR052381">
    <property type="entry name" value="AAA_domain_protein"/>
</dbReference>
<dbReference type="GO" id="GO:0005524">
    <property type="term" value="F:ATP binding"/>
    <property type="evidence" value="ECO:0007669"/>
    <property type="project" value="UniProtKB-KW"/>
</dbReference>
<dbReference type="GO" id="GO:0016887">
    <property type="term" value="F:ATP hydrolysis activity"/>
    <property type="evidence" value="ECO:0007669"/>
    <property type="project" value="InterPro"/>
</dbReference>
<evidence type="ECO:0000256" key="4">
    <source>
        <dbReference type="ARBA" id="ARBA00040480"/>
    </source>
</evidence>
<keyword evidence="2" id="KW-0067">ATP-binding</keyword>
<dbReference type="InterPro" id="IPR027417">
    <property type="entry name" value="P-loop_NTPase"/>
</dbReference>
<comment type="similarity">
    <text evidence="3">Belongs to the AAA ATPase family. Highly divergent.</text>
</comment>
<evidence type="ECO:0000256" key="3">
    <source>
        <dbReference type="ARBA" id="ARBA00038088"/>
    </source>
</evidence>
<evidence type="ECO:0000256" key="1">
    <source>
        <dbReference type="ARBA" id="ARBA00022741"/>
    </source>
</evidence>
<dbReference type="PANTHER" id="PTHR42960:SF1">
    <property type="entry name" value="YCF46 PROTEIN"/>
    <property type="match status" value="1"/>
</dbReference>
<proteinExistence type="inferred from homology"/>
<dbReference type="Gene3D" id="3.40.50.300">
    <property type="entry name" value="P-loop containing nucleotide triphosphate hydrolases"/>
    <property type="match status" value="1"/>
</dbReference>
<protein>
    <recommendedName>
        <fullName evidence="4">Uncharacterized AAA domain-containing protein ycf46</fullName>
    </recommendedName>
</protein>
<dbReference type="Pfam" id="PF00004">
    <property type="entry name" value="AAA"/>
    <property type="match status" value="1"/>
</dbReference>
<organism evidence="6 7">
    <name type="scientific">Bacteroides intestinalis</name>
    <dbReference type="NCBI Taxonomy" id="329854"/>
    <lineage>
        <taxon>Bacteria</taxon>
        <taxon>Pseudomonadati</taxon>
        <taxon>Bacteroidota</taxon>
        <taxon>Bacteroidia</taxon>
        <taxon>Bacteroidales</taxon>
        <taxon>Bacteroidaceae</taxon>
        <taxon>Bacteroides</taxon>
    </lineage>
</organism>
<dbReference type="PANTHER" id="PTHR42960">
    <property type="entry name" value="YCF46 PROTEIN"/>
    <property type="match status" value="1"/>
</dbReference>
<dbReference type="AlphaFoldDB" id="A0A412YDN4"/>
<comment type="caution">
    <text evidence="6">The sequence shown here is derived from an EMBL/GenBank/DDBJ whole genome shotgun (WGS) entry which is preliminary data.</text>
</comment>
<accession>A0A412YDN4</accession>
<evidence type="ECO:0000259" key="5">
    <source>
        <dbReference type="SMART" id="SM00382"/>
    </source>
</evidence>
<dbReference type="RefSeq" id="WP_022394152.1">
    <property type="nucleotide sequence ID" value="NZ_QRZF01000004.1"/>
</dbReference>
<evidence type="ECO:0000313" key="6">
    <source>
        <dbReference type="EMBL" id="RGV55527.1"/>
    </source>
</evidence>
<evidence type="ECO:0000313" key="7">
    <source>
        <dbReference type="Proteomes" id="UP000283850"/>
    </source>
</evidence>
<dbReference type="EMBL" id="QRZF01000004">
    <property type="protein sequence ID" value="RGV55527.1"/>
    <property type="molecule type" value="Genomic_DNA"/>
</dbReference>
<dbReference type="InterPro" id="IPR003959">
    <property type="entry name" value="ATPase_AAA_core"/>
</dbReference>
<dbReference type="Proteomes" id="UP000283850">
    <property type="component" value="Unassembled WGS sequence"/>
</dbReference>
<gene>
    <name evidence="6" type="ORF">DWW10_08335</name>
</gene>
<dbReference type="SMART" id="SM00382">
    <property type="entry name" value="AAA"/>
    <property type="match status" value="1"/>
</dbReference>